<dbReference type="InterPro" id="IPR036390">
    <property type="entry name" value="WH_DNA-bd_sf"/>
</dbReference>
<organism evidence="4 5">
    <name type="scientific">Paenibacillus albidus</name>
    <dbReference type="NCBI Taxonomy" id="2041023"/>
    <lineage>
        <taxon>Bacteria</taxon>
        <taxon>Bacillati</taxon>
        <taxon>Bacillota</taxon>
        <taxon>Bacilli</taxon>
        <taxon>Bacillales</taxon>
        <taxon>Paenibacillaceae</taxon>
        <taxon>Paenibacillus</taxon>
    </lineage>
</organism>
<evidence type="ECO:0000256" key="3">
    <source>
        <dbReference type="ARBA" id="ARBA00022629"/>
    </source>
</evidence>
<keyword evidence="5" id="KW-1185">Reference proteome</keyword>
<dbReference type="PANTHER" id="PTHR18964">
    <property type="entry name" value="ROK (REPRESSOR, ORF, KINASE) FAMILY"/>
    <property type="match status" value="1"/>
</dbReference>
<reference evidence="4" key="1">
    <citation type="journal article" date="2014" name="Int. J. Syst. Evol. Microbiol.">
        <title>Complete genome sequence of Corynebacterium casei LMG S-19264T (=DSM 44701T), isolated from a smear-ripened cheese.</title>
        <authorList>
            <consortium name="US DOE Joint Genome Institute (JGI-PGF)"/>
            <person name="Walter F."/>
            <person name="Albersmeier A."/>
            <person name="Kalinowski J."/>
            <person name="Ruckert C."/>
        </authorList>
    </citation>
    <scope>NUCLEOTIDE SEQUENCE</scope>
    <source>
        <strain evidence="4">CGMCC 1.16134</strain>
    </source>
</reference>
<dbReference type="InterPro" id="IPR043129">
    <property type="entry name" value="ATPase_NBD"/>
</dbReference>
<evidence type="ECO:0000256" key="1">
    <source>
        <dbReference type="ARBA" id="ARBA00002486"/>
    </source>
</evidence>
<name>A0A917FDH4_9BACL</name>
<keyword evidence="3" id="KW-0859">Xylose metabolism</keyword>
<accession>A0A917FDH4</accession>
<evidence type="ECO:0000313" key="5">
    <source>
        <dbReference type="Proteomes" id="UP000637643"/>
    </source>
</evidence>
<dbReference type="Proteomes" id="UP000637643">
    <property type="component" value="Unassembled WGS sequence"/>
</dbReference>
<dbReference type="Gene3D" id="3.30.420.40">
    <property type="match status" value="2"/>
</dbReference>
<dbReference type="InterPro" id="IPR000600">
    <property type="entry name" value="ROK"/>
</dbReference>
<comment type="similarity">
    <text evidence="2">Belongs to the ROK (NagC/XylR) family.</text>
</comment>
<dbReference type="RefSeq" id="WP_189023475.1">
    <property type="nucleotide sequence ID" value="NZ_BMKR01000005.1"/>
</dbReference>
<proteinExistence type="inferred from homology"/>
<comment type="caution">
    <text evidence="4">The sequence shown here is derived from an EMBL/GenBank/DDBJ whole genome shotgun (WGS) entry which is preliminary data.</text>
</comment>
<gene>
    <name evidence="4" type="ORF">GCM10010912_15010</name>
</gene>
<keyword evidence="3" id="KW-0119">Carbohydrate metabolism</keyword>
<comment type="function">
    <text evidence="1">Transcriptional repressor of xylose-utilizing enzymes.</text>
</comment>
<dbReference type="InterPro" id="IPR036388">
    <property type="entry name" value="WH-like_DNA-bd_sf"/>
</dbReference>
<dbReference type="CDD" id="cd23763">
    <property type="entry name" value="ASKHA_ATPase_ROK"/>
    <property type="match status" value="1"/>
</dbReference>
<evidence type="ECO:0000313" key="4">
    <source>
        <dbReference type="EMBL" id="GGF70786.1"/>
    </source>
</evidence>
<dbReference type="AlphaFoldDB" id="A0A917FDH4"/>
<dbReference type="Pfam" id="PF00480">
    <property type="entry name" value="ROK"/>
    <property type="match status" value="1"/>
</dbReference>
<dbReference type="EMBL" id="BMKR01000005">
    <property type="protein sequence ID" value="GGF70786.1"/>
    <property type="molecule type" value="Genomic_DNA"/>
</dbReference>
<dbReference type="SUPFAM" id="SSF46785">
    <property type="entry name" value="Winged helix' DNA-binding domain"/>
    <property type="match status" value="1"/>
</dbReference>
<dbReference type="Gene3D" id="1.10.10.10">
    <property type="entry name" value="Winged helix-like DNA-binding domain superfamily/Winged helix DNA-binding domain"/>
    <property type="match status" value="1"/>
</dbReference>
<sequence>MERISGNAIVIKEVNMNLVRKALRERGSGTKQQLAEATGLSLVTVGTVLQQLLQTQEVKEGGLASSRGGRPAQEFKYNEDYAQALIVYTHEQDGRITVRSTVVNLYGKAVHQAECEVEGVNIPVLERIIDGLLAEYPAVQAIGLGLPGAEFAGTMVVSDYKELIGQPVTAHLQERYGVPVIMENDVNAAVLGFSKNSGLPKNRTVVYIYFPELYPPGSGIMIQGKLHKGKGNFAGEISWLPLGIDWTEAGLYASFERLSGALAKLIVTLSSILNPDTVVLYGSSLTPEHLPAITGSCRAQLPAGAVPELLLSKDFAVDYIGGMIERTLATLEPDIVLSRHSVDKGGN</sequence>
<dbReference type="GO" id="GO:0042732">
    <property type="term" value="P:D-xylose metabolic process"/>
    <property type="evidence" value="ECO:0007669"/>
    <property type="project" value="UniProtKB-KW"/>
</dbReference>
<protein>
    <recommendedName>
        <fullName evidence="6">ROK family protein</fullName>
    </recommendedName>
</protein>
<dbReference type="SUPFAM" id="SSF53067">
    <property type="entry name" value="Actin-like ATPase domain"/>
    <property type="match status" value="1"/>
</dbReference>
<reference evidence="4" key="2">
    <citation type="submission" date="2020-09" db="EMBL/GenBank/DDBJ databases">
        <authorList>
            <person name="Sun Q."/>
            <person name="Zhou Y."/>
        </authorList>
    </citation>
    <scope>NUCLEOTIDE SEQUENCE</scope>
    <source>
        <strain evidence="4">CGMCC 1.16134</strain>
    </source>
</reference>
<dbReference type="PANTHER" id="PTHR18964:SF149">
    <property type="entry name" value="BIFUNCTIONAL UDP-N-ACETYLGLUCOSAMINE 2-EPIMERASE_N-ACETYLMANNOSAMINE KINASE"/>
    <property type="match status" value="1"/>
</dbReference>
<evidence type="ECO:0000256" key="2">
    <source>
        <dbReference type="ARBA" id="ARBA00006479"/>
    </source>
</evidence>
<evidence type="ECO:0008006" key="6">
    <source>
        <dbReference type="Google" id="ProtNLM"/>
    </source>
</evidence>